<evidence type="ECO:0000256" key="9">
    <source>
        <dbReference type="ARBA" id="ARBA00022691"/>
    </source>
</evidence>
<dbReference type="GO" id="GO:0070042">
    <property type="term" value="F:rRNA (uridine-N3-)-methyltransferase activity"/>
    <property type="evidence" value="ECO:0007669"/>
    <property type="project" value="TreeGrafter"/>
</dbReference>
<dbReference type="InterPro" id="IPR029026">
    <property type="entry name" value="tRNA_m1G_MTases_N"/>
</dbReference>
<keyword evidence="5 12" id="KW-0963">Cytoplasm</keyword>
<evidence type="ECO:0000256" key="11">
    <source>
        <dbReference type="ARBA" id="ARBA00047944"/>
    </source>
</evidence>
<dbReference type="InterPro" id="IPR006700">
    <property type="entry name" value="RsmE"/>
</dbReference>
<gene>
    <name evidence="15" type="primary">rsmE</name>
    <name evidence="15" type="ORF">S100892_00991</name>
</gene>
<dbReference type="PANTHER" id="PTHR30027:SF3">
    <property type="entry name" value="16S RRNA (URACIL(1498)-N(3))-METHYLTRANSFERASE"/>
    <property type="match status" value="1"/>
</dbReference>
<dbReference type="NCBIfam" id="NF008691">
    <property type="entry name" value="PRK11713.1-4"/>
    <property type="match status" value="1"/>
</dbReference>
<dbReference type="InterPro" id="IPR046887">
    <property type="entry name" value="RsmE_PUA-like"/>
</dbReference>
<comment type="subcellular location">
    <subcellularLocation>
        <location evidence="1 12">Cytoplasm</location>
    </subcellularLocation>
</comment>
<evidence type="ECO:0000256" key="8">
    <source>
        <dbReference type="ARBA" id="ARBA00022679"/>
    </source>
</evidence>
<dbReference type="GO" id="GO:0070475">
    <property type="term" value="P:rRNA base methylation"/>
    <property type="evidence" value="ECO:0007669"/>
    <property type="project" value="TreeGrafter"/>
</dbReference>
<feature type="domain" description="Ribosomal RNA small subunit methyltransferase E methyltransferase" evidence="13">
    <location>
        <begin position="72"/>
        <end position="238"/>
    </location>
</feature>
<comment type="similarity">
    <text evidence="2 12">Belongs to the RNA methyltransferase RsmE family.</text>
</comment>
<evidence type="ECO:0000256" key="6">
    <source>
        <dbReference type="ARBA" id="ARBA00022552"/>
    </source>
</evidence>
<evidence type="ECO:0000256" key="10">
    <source>
        <dbReference type="ARBA" id="ARBA00025699"/>
    </source>
</evidence>
<evidence type="ECO:0000259" key="13">
    <source>
        <dbReference type="Pfam" id="PF04452"/>
    </source>
</evidence>
<dbReference type="EC" id="2.1.1.193" evidence="3 12"/>
<dbReference type="PIRSF" id="PIRSF015601">
    <property type="entry name" value="MTase_slr0722"/>
    <property type="match status" value="1"/>
</dbReference>
<organism evidence="15 16">
    <name type="scientific">Pediococcus pentosaceus</name>
    <dbReference type="NCBI Taxonomy" id="1255"/>
    <lineage>
        <taxon>Bacteria</taxon>
        <taxon>Bacillati</taxon>
        <taxon>Bacillota</taxon>
        <taxon>Bacilli</taxon>
        <taxon>Lactobacillales</taxon>
        <taxon>Lactobacillaceae</taxon>
        <taxon>Pediococcus</taxon>
    </lineage>
</organism>
<reference evidence="15 16" key="1">
    <citation type="submission" date="2017-05" db="EMBL/GenBank/DDBJ databases">
        <title>Genome sequence of Pediococcus pentosaceus strain SRCM100892.</title>
        <authorList>
            <person name="Cho S.H."/>
        </authorList>
    </citation>
    <scope>NUCLEOTIDE SEQUENCE [LARGE SCALE GENOMIC DNA]</scope>
    <source>
        <strain evidence="15 16">SRCM100892</strain>
    </source>
</reference>
<keyword evidence="8 12" id="KW-0808">Transferase</keyword>
<dbReference type="Pfam" id="PF04452">
    <property type="entry name" value="Methyltrans_RNA"/>
    <property type="match status" value="1"/>
</dbReference>
<dbReference type="SUPFAM" id="SSF88697">
    <property type="entry name" value="PUA domain-like"/>
    <property type="match status" value="1"/>
</dbReference>
<dbReference type="Pfam" id="PF20260">
    <property type="entry name" value="PUA_4"/>
    <property type="match status" value="1"/>
</dbReference>
<dbReference type="EMBL" id="CP021474">
    <property type="protein sequence ID" value="ARW19564.1"/>
    <property type="molecule type" value="Genomic_DNA"/>
</dbReference>
<sequence>MQRYFVKQPLKIQAELQLSKEDSHHLIRVMRTDIGQDVEVVDPDGKVFIAEVLKSGSIATLRTKEDITKSVELPVDITIACGISKGDKNEQIIKRGTEMGAKHFIFFESRYSVARWSEPKVEKKLKRLREIAKGAAEQSHRQLIPTVVFIKAPALFETTIEHRMVAYEESAKQDEHANFKSLLLQLKAGDQLLAVFGPEGGFAEEEIQKFTEHQFVLAGLGPRILRAETAPMYLLSAVSYQFELK</sequence>
<evidence type="ECO:0000256" key="7">
    <source>
        <dbReference type="ARBA" id="ARBA00022603"/>
    </source>
</evidence>
<feature type="domain" description="Ribosomal RNA small subunit methyltransferase E PUA-like" evidence="14">
    <location>
        <begin position="18"/>
        <end position="56"/>
    </location>
</feature>
<dbReference type="SUPFAM" id="SSF75217">
    <property type="entry name" value="alpha/beta knot"/>
    <property type="match status" value="1"/>
</dbReference>
<evidence type="ECO:0000313" key="16">
    <source>
        <dbReference type="Proteomes" id="UP000196118"/>
    </source>
</evidence>
<dbReference type="NCBIfam" id="TIGR00046">
    <property type="entry name" value="RsmE family RNA methyltransferase"/>
    <property type="match status" value="1"/>
</dbReference>
<evidence type="ECO:0000256" key="5">
    <source>
        <dbReference type="ARBA" id="ARBA00022490"/>
    </source>
</evidence>
<keyword evidence="6 12" id="KW-0698">rRNA processing</keyword>
<dbReference type="Gene3D" id="3.40.1280.10">
    <property type="match status" value="1"/>
</dbReference>
<accession>A0A1Y0VQ20</accession>
<dbReference type="InterPro" id="IPR029028">
    <property type="entry name" value="Alpha/beta_knot_MTases"/>
</dbReference>
<comment type="catalytic activity">
    <reaction evidence="11 12">
        <text>uridine(1498) in 16S rRNA + S-adenosyl-L-methionine = N(3)-methyluridine(1498) in 16S rRNA + S-adenosyl-L-homocysteine + H(+)</text>
        <dbReference type="Rhea" id="RHEA:42920"/>
        <dbReference type="Rhea" id="RHEA-COMP:10283"/>
        <dbReference type="Rhea" id="RHEA-COMP:10284"/>
        <dbReference type="ChEBI" id="CHEBI:15378"/>
        <dbReference type="ChEBI" id="CHEBI:57856"/>
        <dbReference type="ChEBI" id="CHEBI:59789"/>
        <dbReference type="ChEBI" id="CHEBI:65315"/>
        <dbReference type="ChEBI" id="CHEBI:74502"/>
        <dbReference type="EC" id="2.1.1.193"/>
    </reaction>
</comment>
<keyword evidence="9 12" id="KW-0949">S-adenosyl-L-methionine</keyword>
<dbReference type="PANTHER" id="PTHR30027">
    <property type="entry name" value="RIBOSOMAL RNA SMALL SUBUNIT METHYLTRANSFERASE E"/>
    <property type="match status" value="1"/>
</dbReference>
<protein>
    <recommendedName>
        <fullName evidence="4 12">Ribosomal RNA small subunit methyltransferase E</fullName>
        <ecNumber evidence="3 12">2.1.1.193</ecNumber>
    </recommendedName>
</protein>
<name>A0A1Y0VQ20_PEDPE</name>
<evidence type="ECO:0000259" key="14">
    <source>
        <dbReference type="Pfam" id="PF20260"/>
    </source>
</evidence>
<evidence type="ECO:0000256" key="3">
    <source>
        <dbReference type="ARBA" id="ARBA00012328"/>
    </source>
</evidence>
<dbReference type="CDD" id="cd18084">
    <property type="entry name" value="RsmE-like"/>
    <property type="match status" value="1"/>
</dbReference>
<dbReference type="InterPro" id="IPR015947">
    <property type="entry name" value="PUA-like_sf"/>
</dbReference>
<dbReference type="Proteomes" id="UP000196118">
    <property type="component" value="Chromosome"/>
</dbReference>
<dbReference type="InterPro" id="IPR046886">
    <property type="entry name" value="RsmE_MTase_dom"/>
</dbReference>
<dbReference type="RefSeq" id="WP_061812121.1">
    <property type="nucleotide sequence ID" value="NZ_CP085178.1"/>
</dbReference>
<dbReference type="AlphaFoldDB" id="A0A1Y0VQ20"/>
<comment type="function">
    <text evidence="10 12">Specifically methylates the N3 position of the uracil ring of uridine 1498 (m3U1498) in 16S rRNA. Acts on the fully assembled 30S ribosomal subunit.</text>
</comment>
<dbReference type="GO" id="GO:0005737">
    <property type="term" value="C:cytoplasm"/>
    <property type="evidence" value="ECO:0007669"/>
    <property type="project" value="UniProtKB-SubCell"/>
</dbReference>
<keyword evidence="7 12" id="KW-0489">Methyltransferase</keyword>
<proteinExistence type="inferred from homology"/>
<evidence type="ECO:0000313" key="15">
    <source>
        <dbReference type="EMBL" id="ARW19564.1"/>
    </source>
</evidence>
<evidence type="ECO:0000256" key="12">
    <source>
        <dbReference type="PIRNR" id="PIRNR015601"/>
    </source>
</evidence>
<evidence type="ECO:0000256" key="1">
    <source>
        <dbReference type="ARBA" id="ARBA00004496"/>
    </source>
</evidence>
<evidence type="ECO:0000256" key="4">
    <source>
        <dbReference type="ARBA" id="ARBA00013673"/>
    </source>
</evidence>
<evidence type="ECO:0000256" key="2">
    <source>
        <dbReference type="ARBA" id="ARBA00005528"/>
    </source>
</evidence>